<organism evidence="1 2">
    <name type="scientific">Corynebacterium sphenisci DSM 44792</name>
    <dbReference type="NCBI Taxonomy" id="1437874"/>
    <lineage>
        <taxon>Bacteria</taxon>
        <taxon>Bacillati</taxon>
        <taxon>Actinomycetota</taxon>
        <taxon>Actinomycetes</taxon>
        <taxon>Mycobacteriales</taxon>
        <taxon>Corynebacteriaceae</taxon>
        <taxon>Corynebacterium</taxon>
    </lineage>
</organism>
<accession>A0A1L7CWB2</accession>
<dbReference type="PANTHER" id="PTHR47505">
    <property type="entry name" value="DNA UTILIZATION PROTEIN YHGH"/>
    <property type="match status" value="1"/>
</dbReference>
<dbReference type="KEGG" id="csph:CSPHI_02685"/>
<sequence>MLRELLDLAVPGACPGCGRPGEAGICPRCRRELAAAPRPVRPRVPAAVSVWALGGYAGARRRLVLRAKEHGDAAAREAIGATLAAGLLDLSARGHLPDPRMGVVTLVPAPTRAAAARRRGGDPVAAAARTAAARVPGLAVRPLLVTAAAAADSAELGAAARRRNLSGRVRPRPRAAAPAGPVVLVDDVLTTGATVAESALVLASLGVSAAAALVFAEA</sequence>
<dbReference type="AlphaFoldDB" id="A0A1L7CWB2"/>
<dbReference type="PANTHER" id="PTHR47505:SF1">
    <property type="entry name" value="DNA UTILIZATION PROTEIN YHGH"/>
    <property type="match status" value="1"/>
</dbReference>
<proteinExistence type="predicted"/>
<keyword evidence="2" id="KW-1185">Reference proteome</keyword>
<dbReference type="RefSeq" id="WP_075691383.1">
    <property type="nucleotide sequence ID" value="NZ_CP009248.1"/>
</dbReference>
<gene>
    <name evidence="1" type="ORF">CSPHI_02685</name>
</gene>
<dbReference type="Proteomes" id="UP000185469">
    <property type="component" value="Chromosome"/>
</dbReference>
<protein>
    <recommendedName>
        <fullName evidence="3">Phosphoribosyltransferase domain-containing protein</fullName>
    </recommendedName>
</protein>
<evidence type="ECO:0000313" key="2">
    <source>
        <dbReference type="Proteomes" id="UP000185469"/>
    </source>
</evidence>
<dbReference type="InterPro" id="IPR051910">
    <property type="entry name" value="ComF/GntX_DNA_util-trans"/>
</dbReference>
<dbReference type="EMBL" id="CP009248">
    <property type="protein sequence ID" value="APT90159.1"/>
    <property type="molecule type" value="Genomic_DNA"/>
</dbReference>
<name>A0A1L7CWB2_9CORY</name>
<evidence type="ECO:0008006" key="3">
    <source>
        <dbReference type="Google" id="ProtNLM"/>
    </source>
</evidence>
<dbReference type="InterPro" id="IPR029057">
    <property type="entry name" value="PRTase-like"/>
</dbReference>
<reference evidence="1 2" key="1">
    <citation type="submission" date="2014-08" db="EMBL/GenBank/DDBJ databases">
        <title>Complete genome sequence of Corynebacterium sphenisci CECT 5990(T) (=DSM 44792(T)), isolated from healthy wild penguins.</title>
        <authorList>
            <person name="Ruckert C."/>
            <person name="Albersmeier A."/>
            <person name="Winkler A."/>
            <person name="Kalinowski J."/>
        </authorList>
    </citation>
    <scope>NUCLEOTIDE SEQUENCE [LARGE SCALE GENOMIC DNA]</scope>
    <source>
        <strain evidence="1 2">DSM 44792</strain>
    </source>
</reference>
<dbReference type="SUPFAM" id="SSF53271">
    <property type="entry name" value="PRTase-like"/>
    <property type="match status" value="1"/>
</dbReference>
<evidence type="ECO:0000313" key="1">
    <source>
        <dbReference type="EMBL" id="APT90159.1"/>
    </source>
</evidence>
<dbReference type="STRING" id="1437874.CSPHI_02685"/>
<dbReference type="Gene3D" id="3.40.50.2020">
    <property type="match status" value="1"/>
</dbReference>
<dbReference type="OrthoDB" id="5244859at2"/>